<sequence length="195" mass="21675">MENENKTPLKSWINNGVIFGAVLVALSVLMYVIVDLEKISLMGFAGIGIVFGFLPIIIGLIFIIRNYKKELGGFMSYKQGLLYGTYATFVAAIIVALYSIAFNNFIDPDYVKKTQEAVMEKTLSFMESSGVPADAIEEQMSKMEEKMQKEIDNAKLVSPLKSILFTTIFGFVISLILAAIFKKEPPVFEPTEATE</sequence>
<evidence type="ECO:0000313" key="3">
    <source>
        <dbReference type="Proteomes" id="UP000679220"/>
    </source>
</evidence>
<keyword evidence="1" id="KW-1133">Transmembrane helix</keyword>
<feature type="transmembrane region" description="Helical" evidence="1">
    <location>
        <begin position="39"/>
        <end position="64"/>
    </location>
</feature>
<dbReference type="Proteomes" id="UP000679220">
    <property type="component" value="Unassembled WGS sequence"/>
</dbReference>
<keyword evidence="3" id="KW-1185">Reference proteome</keyword>
<keyword evidence="1" id="KW-0812">Transmembrane</keyword>
<name>A0A941EYZ3_9BACT</name>
<feature type="transmembrane region" description="Helical" evidence="1">
    <location>
        <begin position="12"/>
        <end position="33"/>
    </location>
</feature>
<evidence type="ECO:0000313" key="2">
    <source>
        <dbReference type="EMBL" id="MBR8534246.1"/>
    </source>
</evidence>
<organism evidence="2 3">
    <name type="scientific">Carboxylicivirga sediminis</name>
    <dbReference type="NCBI Taxonomy" id="2006564"/>
    <lineage>
        <taxon>Bacteria</taxon>
        <taxon>Pseudomonadati</taxon>
        <taxon>Bacteroidota</taxon>
        <taxon>Bacteroidia</taxon>
        <taxon>Marinilabiliales</taxon>
        <taxon>Marinilabiliaceae</taxon>
        <taxon>Carboxylicivirga</taxon>
    </lineage>
</organism>
<reference evidence="2" key="2">
    <citation type="submission" date="2021-04" db="EMBL/GenBank/DDBJ databases">
        <authorList>
            <person name="Zhang T."/>
            <person name="Zhang Y."/>
            <person name="Lu D."/>
            <person name="Zuo D."/>
            <person name="Du Z."/>
        </authorList>
    </citation>
    <scope>NUCLEOTIDE SEQUENCE</scope>
    <source>
        <strain evidence="2">JR1</strain>
    </source>
</reference>
<reference evidence="2" key="1">
    <citation type="journal article" date="2018" name="Int. J. Syst. Evol. Microbiol.">
        <title>Carboxylicivirga sediminis sp. nov., isolated from coastal sediment.</title>
        <authorList>
            <person name="Wang F.Q."/>
            <person name="Ren L.H."/>
            <person name="Zou R.J."/>
            <person name="Sun Y.Z."/>
            <person name="Liu X.J."/>
            <person name="Jiang F."/>
            <person name="Liu L.J."/>
        </authorList>
    </citation>
    <scope>NUCLEOTIDE SEQUENCE</scope>
    <source>
        <strain evidence="2">JR1</strain>
    </source>
</reference>
<evidence type="ECO:0000256" key="1">
    <source>
        <dbReference type="SAM" id="Phobius"/>
    </source>
</evidence>
<protein>
    <submittedName>
        <fullName evidence="2">DUF4199 domain-containing protein</fullName>
    </submittedName>
</protein>
<proteinExistence type="predicted"/>
<keyword evidence="1" id="KW-0472">Membrane</keyword>
<dbReference type="Pfam" id="PF13858">
    <property type="entry name" value="DUF4199"/>
    <property type="match status" value="1"/>
</dbReference>
<accession>A0A941EYZ3</accession>
<comment type="caution">
    <text evidence="2">The sequence shown here is derived from an EMBL/GenBank/DDBJ whole genome shotgun (WGS) entry which is preliminary data.</text>
</comment>
<dbReference type="RefSeq" id="WP_212188147.1">
    <property type="nucleotide sequence ID" value="NZ_JAGTAR010000001.1"/>
</dbReference>
<gene>
    <name evidence="2" type="ORF">KDU71_01625</name>
</gene>
<dbReference type="EMBL" id="JAGTAR010000001">
    <property type="protein sequence ID" value="MBR8534246.1"/>
    <property type="molecule type" value="Genomic_DNA"/>
</dbReference>
<feature type="transmembrane region" description="Helical" evidence="1">
    <location>
        <begin position="80"/>
        <end position="101"/>
    </location>
</feature>
<feature type="transmembrane region" description="Helical" evidence="1">
    <location>
        <begin position="163"/>
        <end position="181"/>
    </location>
</feature>
<dbReference type="InterPro" id="IPR025250">
    <property type="entry name" value="DUF4199"/>
</dbReference>
<dbReference type="AlphaFoldDB" id="A0A941EYZ3"/>